<protein>
    <recommendedName>
        <fullName evidence="4">EGF-like domain-containing protein</fullName>
    </recommendedName>
</protein>
<evidence type="ECO:0000259" key="4">
    <source>
        <dbReference type="PROSITE" id="PS50026"/>
    </source>
</evidence>
<evidence type="ECO:0000313" key="6">
    <source>
        <dbReference type="Proteomes" id="UP001164746"/>
    </source>
</evidence>
<evidence type="ECO:0000256" key="3">
    <source>
        <dbReference type="SAM" id="SignalP"/>
    </source>
</evidence>
<sequence>MKKLFLALLTISLVQWGESIDANACQSSPCVHGSCFSGPAGYLCVCDHGYTGIHCDSSIGGIETCLSCPARLTDVPCTHVQKCSSGQQCFARILATSSGDLLHEYGCKDSQLCGASSVNGRRETPTSMTSRQTQTGFPLCERCCFGTICNINMCGQAPNISVSGGPTCYSCSNHTTKDSCTDIQHCPAGQVCQLVPKISIATHTYHFESSCAVHATIPLSSGLENLKEIVDLGPTYGKFNGVVVGANDSSLHEQCTFTLRIISLSGAPSFTIETEANATFSFVS</sequence>
<keyword evidence="1 2" id="KW-1015">Disulfide bond</keyword>
<dbReference type="SMART" id="SM00179">
    <property type="entry name" value="EGF_CA"/>
    <property type="match status" value="1"/>
</dbReference>
<reference evidence="5" key="1">
    <citation type="submission" date="2022-11" db="EMBL/GenBank/DDBJ databases">
        <title>Centuries of genome instability and evolution in soft-shell clam transmissible cancer (bioRxiv).</title>
        <authorList>
            <person name="Hart S.F.M."/>
            <person name="Yonemitsu M.A."/>
            <person name="Giersch R.M."/>
            <person name="Beal B.F."/>
            <person name="Arriagada G."/>
            <person name="Davis B.W."/>
            <person name="Ostrander E.A."/>
            <person name="Goff S.P."/>
            <person name="Metzger M.J."/>
        </authorList>
    </citation>
    <scope>NUCLEOTIDE SEQUENCE</scope>
    <source>
        <strain evidence="5">MELC-2E11</strain>
        <tissue evidence="5">Siphon/mantle</tissue>
    </source>
</reference>
<dbReference type="Gene3D" id="2.10.25.10">
    <property type="entry name" value="Laminin"/>
    <property type="match status" value="1"/>
</dbReference>
<evidence type="ECO:0000256" key="2">
    <source>
        <dbReference type="PROSITE-ProRule" id="PRU00076"/>
    </source>
</evidence>
<gene>
    <name evidence="5" type="ORF">MAR_017389</name>
</gene>
<keyword evidence="3" id="KW-0732">Signal</keyword>
<dbReference type="InterPro" id="IPR001881">
    <property type="entry name" value="EGF-like_Ca-bd_dom"/>
</dbReference>
<accession>A0ABY7EF35</accession>
<dbReference type="CDD" id="cd00054">
    <property type="entry name" value="EGF_CA"/>
    <property type="match status" value="1"/>
</dbReference>
<feature type="signal peptide" evidence="3">
    <location>
        <begin position="1"/>
        <end position="19"/>
    </location>
</feature>
<name>A0ABY7EF35_MYAAR</name>
<comment type="caution">
    <text evidence="2">Lacks conserved residue(s) required for the propagation of feature annotation.</text>
</comment>
<dbReference type="PROSITE" id="PS00022">
    <property type="entry name" value="EGF_1"/>
    <property type="match status" value="1"/>
</dbReference>
<keyword evidence="2" id="KW-0245">EGF-like domain</keyword>
<dbReference type="PROSITE" id="PS01186">
    <property type="entry name" value="EGF_2"/>
    <property type="match status" value="1"/>
</dbReference>
<dbReference type="Proteomes" id="UP001164746">
    <property type="component" value="Chromosome 6"/>
</dbReference>
<dbReference type="SMART" id="SM00181">
    <property type="entry name" value="EGF"/>
    <property type="match status" value="1"/>
</dbReference>
<evidence type="ECO:0000313" key="5">
    <source>
        <dbReference type="EMBL" id="WAR07431.1"/>
    </source>
</evidence>
<evidence type="ECO:0000256" key="1">
    <source>
        <dbReference type="ARBA" id="ARBA00023157"/>
    </source>
</evidence>
<feature type="chain" id="PRO_5046133342" description="EGF-like domain-containing protein" evidence="3">
    <location>
        <begin position="20"/>
        <end position="284"/>
    </location>
</feature>
<feature type="domain" description="EGF-like" evidence="4">
    <location>
        <begin position="21"/>
        <end position="56"/>
    </location>
</feature>
<feature type="disulfide bond" evidence="2">
    <location>
        <begin position="46"/>
        <end position="55"/>
    </location>
</feature>
<feature type="disulfide bond" evidence="2">
    <location>
        <begin position="25"/>
        <end position="35"/>
    </location>
</feature>
<dbReference type="EMBL" id="CP111017">
    <property type="protein sequence ID" value="WAR07431.1"/>
    <property type="molecule type" value="Genomic_DNA"/>
</dbReference>
<dbReference type="InterPro" id="IPR000742">
    <property type="entry name" value="EGF"/>
</dbReference>
<organism evidence="5 6">
    <name type="scientific">Mya arenaria</name>
    <name type="common">Soft-shell clam</name>
    <dbReference type="NCBI Taxonomy" id="6604"/>
    <lineage>
        <taxon>Eukaryota</taxon>
        <taxon>Metazoa</taxon>
        <taxon>Spiralia</taxon>
        <taxon>Lophotrochozoa</taxon>
        <taxon>Mollusca</taxon>
        <taxon>Bivalvia</taxon>
        <taxon>Autobranchia</taxon>
        <taxon>Heteroconchia</taxon>
        <taxon>Euheterodonta</taxon>
        <taxon>Imparidentia</taxon>
        <taxon>Neoheterodontei</taxon>
        <taxon>Myida</taxon>
        <taxon>Myoidea</taxon>
        <taxon>Myidae</taxon>
        <taxon>Mya</taxon>
    </lineage>
</organism>
<dbReference type="SUPFAM" id="SSF57196">
    <property type="entry name" value="EGF/Laminin"/>
    <property type="match status" value="1"/>
</dbReference>
<keyword evidence="6" id="KW-1185">Reference proteome</keyword>
<dbReference type="PROSITE" id="PS50026">
    <property type="entry name" value="EGF_3"/>
    <property type="match status" value="1"/>
</dbReference>
<proteinExistence type="predicted"/>